<dbReference type="CDD" id="cd04590">
    <property type="entry name" value="CBS_pair_CorC_HlyC_assoc"/>
    <property type="match status" value="1"/>
</dbReference>
<dbReference type="Pfam" id="PF00571">
    <property type="entry name" value="CBS"/>
    <property type="match status" value="2"/>
</dbReference>
<dbReference type="InterPro" id="IPR046342">
    <property type="entry name" value="CBS_dom_sf"/>
</dbReference>
<name>A0ABP9RE81_9PSEU</name>
<evidence type="ECO:0000256" key="2">
    <source>
        <dbReference type="ARBA" id="ARBA00022475"/>
    </source>
</evidence>
<evidence type="ECO:0000256" key="4">
    <source>
        <dbReference type="ARBA" id="ARBA00022737"/>
    </source>
</evidence>
<sequence>MSEVAGLLVSVLLLAGNAFFVGAEFAIITARKDRLTTLAEHGSLAAQATLRAGEHLPLLIAGAQLGITLCSLGLGRLAEPAVAALLERPFRLIGAPQEILHPVAFTLGLGLVAVLHTVIGEMVPKNLAIAGPERVALILVPTHHAFCRAVRPVLALFTLTATAVLRLVHVTPRDEFDSAYTRDELAEMIADSRREGLLDEQESSRLAQTLGSAGRTVADVVVPLGRVFTLPVSPTVGQIAAAVAEHGVSRFPLCGESGRLVGYLHVKDVLAQADDPDATVPASQVRGLPEIPCDARLDEALTALRRSASHLAKVVADRGGETVGVVSMDDLLRYYVGAVHAEP</sequence>
<dbReference type="PANTHER" id="PTHR43099">
    <property type="entry name" value="UPF0053 PROTEIN YRKA"/>
    <property type="match status" value="1"/>
</dbReference>
<evidence type="ECO:0000256" key="1">
    <source>
        <dbReference type="ARBA" id="ARBA00004651"/>
    </source>
</evidence>
<protein>
    <submittedName>
        <fullName evidence="11">Hemolysin family protein</fullName>
    </submittedName>
</protein>
<dbReference type="Gene3D" id="3.10.580.10">
    <property type="entry name" value="CBS-domain"/>
    <property type="match status" value="1"/>
</dbReference>
<evidence type="ECO:0000259" key="9">
    <source>
        <dbReference type="PROSITE" id="PS51371"/>
    </source>
</evidence>
<dbReference type="InterPro" id="IPR000644">
    <property type="entry name" value="CBS_dom"/>
</dbReference>
<evidence type="ECO:0000313" key="11">
    <source>
        <dbReference type="EMBL" id="GAA5175644.1"/>
    </source>
</evidence>
<evidence type="ECO:0000313" key="12">
    <source>
        <dbReference type="Proteomes" id="UP001428817"/>
    </source>
</evidence>
<proteinExistence type="predicted"/>
<evidence type="ECO:0000256" key="5">
    <source>
        <dbReference type="ARBA" id="ARBA00022989"/>
    </source>
</evidence>
<evidence type="ECO:0000256" key="3">
    <source>
        <dbReference type="ARBA" id="ARBA00022692"/>
    </source>
</evidence>
<evidence type="ECO:0000256" key="7">
    <source>
        <dbReference type="PROSITE-ProRule" id="PRU00703"/>
    </source>
</evidence>
<evidence type="ECO:0000256" key="8">
    <source>
        <dbReference type="PROSITE-ProRule" id="PRU01193"/>
    </source>
</evidence>
<dbReference type="EMBL" id="BAABJP010000067">
    <property type="protein sequence ID" value="GAA5175644.1"/>
    <property type="molecule type" value="Genomic_DNA"/>
</dbReference>
<keyword evidence="12" id="KW-1185">Reference proteome</keyword>
<keyword evidence="6 8" id="KW-0472">Membrane</keyword>
<dbReference type="SUPFAM" id="SSF54631">
    <property type="entry name" value="CBS-domain pair"/>
    <property type="match status" value="1"/>
</dbReference>
<gene>
    <name evidence="11" type="ORF">GCM10023321_82110</name>
</gene>
<keyword evidence="5 8" id="KW-1133">Transmembrane helix</keyword>
<organism evidence="11 12">
    <name type="scientific">Pseudonocardia eucalypti</name>
    <dbReference type="NCBI Taxonomy" id="648755"/>
    <lineage>
        <taxon>Bacteria</taxon>
        <taxon>Bacillati</taxon>
        <taxon>Actinomycetota</taxon>
        <taxon>Actinomycetes</taxon>
        <taxon>Pseudonocardiales</taxon>
        <taxon>Pseudonocardiaceae</taxon>
        <taxon>Pseudonocardia</taxon>
    </lineage>
</organism>
<reference evidence="12" key="1">
    <citation type="journal article" date="2019" name="Int. J. Syst. Evol. Microbiol.">
        <title>The Global Catalogue of Microorganisms (GCM) 10K type strain sequencing project: providing services to taxonomists for standard genome sequencing and annotation.</title>
        <authorList>
            <consortium name="The Broad Institute Genomics Platform"/>
            <consortium name="The Broad Institute Genome Sequencing Center for Infectious Disease"/>
            <person name="Wu L."/>
            <person name="Ma J."/>
        </authorList>
    </citation>
    <scope>NUCLEOTIDE SEQUENCE [LARGE SCALE GENOMIC DNA]</scope>
    <source>
        <strain evidence="12">JCM 18303</strain>
    </source>
</reference>
<evidence type="ECO:0000259" key="10">
    <source>
        <dbReference type="PROSITE" id="PS51846"/>
    </source>
</evidence>
<dbReference type="RefSeq" id="WP_185060718.1">
    <property type="nucleotide sequence ID" value="NZ_BAABJP010000067.1"/>
</dbReference>
<keyword evidence="2" id="KW-1003">Cell membrane</keyword>
<dbReference type="Proteomes" id="UP001428817">
    <property type="component" value="Unassembled WGS sequence"/>
</dbReference>
<dbReference type="InterPro" id="IPR051676">
    <property type="entry name" value="UPF0053_domain"/>
</dbReference>
<dbReference type="InterPro" id="IPR002550">
    <property type="entry name" value="CNNM"/>
</dbReference>
<comment type="subcellular location">
    <subcellularLocation>
        <location evidence="1">Cell membrane</location>
        <topology evidence="1">Multi-pass membrane protein</topology>
    </subcellularLocation>
</comment>
<comment type="caution">
    <text evidence="11">The sequence shown here is derived from an EMBL/GenBank/DDBJ whole genome shotgun (WGS) entry which is preliminary data.</text>
</comment>
<feature type="domain" description="CBS" evidence="9">
    <location>
        <begin position="221"/>
        <end position="279"/>
    </location>
</feature>
<keyword evidence="7" id="KW-0129">CBS domain</keyword>
<keyword evidence="3 8" id="KW-0812">Transmembrane</keyword>
<dbReference type="PROSITE" id="PS51846">
    <property type="entry name" value="CNNM"/>
    <property type="match status" value="1"/>
</dbReference>
<dbReference type="Pfam" id="PF01595">
    <property type="entry name" value="CNNM"/>
    <property type="match status" value="1"/>
</dbReference>
<dbReference type="PROSITE" id="PS51371">
    <property type="entry name" value="CBS"/>
    <property type="match status" value="2"/>
</dbReference>
<accession>A0ABP9RE81</accession>
<dbReference type="InterPro" id="IPR044751">
    <property type="entry name" value="Ion_transp-like_CBS"/>
</dbReference>
<evidence type="ECO:0000256" key="6">
    <source>
        <dbReference type="ARBA" id="ARBA00023136"/>
    </source>
</evidence>
<dbReference type="PANTHER" id="PTHR43099:SF5">
    <property type="entry name" value="HLYC_CORC FAMILY TRANSPORTER"/>
    <property type="match status" value="1"/>
</dbReference>
<keyword evidence="4" id="KW-0677">Repeat</keyword>
<feature type="domain" description="CNNM transmembrane" evidence="10">
    <location>
        <begin position="1"/>
        <end position="202"/>
    </location>
</feature>
<dbReference type="SMART" id="SM00116">
    <property type="entry name" value="CBS"/>
    <property type="match status" value="2"/>
</dbReference>
<feature type="domain" description="CBS" evidence="9">
    <location>
        <begin position="284"/>
        <end position="342"/>
    </location>
</feature>